<evidence type="ECO:0000256" key="11">
    <source>
        <dbReference type="ARBA" id="ARBA00071625"/>
    </source>
</evidence>
<sequence>MDLPVKIEELTLNGDTKNQTKREDYIEWKEYFMAMAFLAAKRSKDPSFQVGACIVNKENRIVGVGYNGMPFGCSDDDFPWGKNTTSPLDSKFLYVCHAEMNAILNKNSADVKDCTIYVSLFPCNECAKMIIQSGIKEVVYLSDKNAHKDIYIASRKMLDAAGVKCWQYIPKRDKIEIRFTETDCETMSPSK</sequence>
<dbReference type="InterPro" id="IPR002125">
    <property type="entry name" value="CMP_dCMP_dom"/>
</dbReference>
<dbReference type="InterPro" id="IPR016192">
    <property type="entry name" value="APOBEC/CMP_deaminase_Zn-bd"/>
</dbReference>
<comment type="function">
    <text evidence="7">Supplies the nucleotide substrate for thymidylate synthetase.</text>
</comment>
<accession>A0AAU9TNQ2</accession>
<dbReference type="InterPro" id="IPR016193">
    <property type="entry name" value="Cytidine_deaminase-like"/>
</dbReference>
<dbReference type="AlphaFoldDB" id="A0AAU9TNQ2"/>
<keyword evidence="6" id="KW-0862">Zinc</keyword>
<organism evidence="13 14">
    <name type="scientific">Euphydryas editha</name>
    <name type="common">Edith's checkerspot</name>
    <dbReference type="NCBI Taxonomy" id="104508"/>
    <lineage>
        <taxon>Eukaryota</taxon>
        <taxon>Metazoa</taxon>
        <taxon>Ecdysozoa</taxon>
        <taxon>Arthropoda</taxon>
        <taxon>Hexapoda</taxon>
        <taxon>Insecta</taxon>
        <taxon>Pterygota</taxon>
        <taxon>Neoptera</taxon>
        <taxon>Endopterygota</taxon>
        <taxon>Lepidoptera</taxon>
        <taxon>Glossata</taxon>
        <taxon>Ditrysia</taxon>
        <taxon>Papilionoidea</taxon>
        <taxon>Nymphalidae</taxon>
        <taxon>Nymphalinae</taxon>
        <taxon>Euphydryas</taxon>
    </lineage>
</organism>
<dbReference type="InterPro" id="IPR035105">
    <property type="entry name" value="Deoxycytidylate_deaminase_dom"/>
</dbReference>
<dbReference type="EC" id="3.5.4.12" evidence="8"/>
<keyword evidence="4" id="KW-0545">Nucleotide biosynthesis</keyword>
<keyword evidence="5" id="KW-0378">Hydrolase</keyword>
<dbReference type="CDD" id="cd01286">
    <property type="entry name" value="deoxycytidylate_deaminase"/>
    <property type="match status" value="1"/>
</dbReference>
<proteinExistence type="inferred from homology"/>
<evidence type="ECO:0000256" key="6">
    <source>
        <dbReference type="ARBA" id="ARBA00022833"/>
    </source>
</evidence>
<evidence type="ECO:0000256" key="9">
    <source>
        <dbReference type="ARBA" id="ARBA00041763"/>
    </source>
</evidence>
<evidence type="ECO:0000256" key="1">
    <source>
        <dbReference type="ARBA" id="ARBA00001947"/>
    </source>
</evidence>
<evidence type="ECO:0000256" key="5">
    <source>
        <dbReference type="ARBA" id="ARBA00022801"/>
    </source>
</evidence>
<name>A0AAU9TNQ2_EUPED</name>
<comment type="similarity">
    <text evidence="2">Belongs to the cytidine and deoxycytidylate deaminase family.</text>
</comment>
<dbReference type="GO" id="GO:0008270">
    <property type="term" value="F:zinc ion binding"/>
    <property type="evidence" value="ECO:0007669"/>
    <property type="project" value="InterPro"/>
</dbReference>
<dbReference type="PROSITE" id="PS00903">
    <property type="entry name" value="CYT_DCMP_DEAMINASES_1"/>
    <property type="match status" value="1"/>
</dbReference>
<keyword evidence="14" id="KW-1185">Reference proteome</keyword>
<dbReference type="PANTHER" id="PTHR11086">
    <property type="entry name" value="DEOXYCYTIDYLATE DEAMINASE-RELATED"/>
    <property type="match status" value="1"/>
</dbReference>
<dbReference type="PANTHER" id="PTHR11086:SF18">
    <property type="entry name" value="DEOXYCYTIDYLATE DEAMINASE"/>
    <property type="match status" value="1"/>
</dbReference>
<feature type="domain" description="CMP/dCMP-type deaminase" evidence="12">
    <location>
        <begin position="27"/>
        <end position="165"/>
    </location>
</feature>
<dbReference type="EMBL" id="CAKOGL010000007">
    <property type="protein sequence ID" value="CAH2087867.1"/>
    <property type="molecule type" value="Genomic_DNA"/>
</dbReference>
<reference evidence="13" key="1">
    <citation type="submission" date="2022-03" db="EMBL/GenBank/DDBJ databases">
        <authorList>
            <person name="Tunstrom K."/>
        </authorList>
    </citation>
    <scope>NUCLEOTIDE SEQUENCE</scope>
</reference>
<dbReference type="Gene3D" id="3.40.140.10">
    <property type="entry name" value="Cytidine Deaminase, domain 2"/>
    <property type="match status" value="1"/>
</dbReference>
<evidence type="ECO:0000256" key="4">
    <source>
        <dbReference type="ARBA" id="ARBA00022727"/>
    </source>
</evidence>
<keyword evidence="3" id="KW-0479">Metal-binding</keyword>
<protein>
    <recommendedName>
        <fullName evidence="11">Probable deoxycytidylate deaminase</fullName>
        <ecNumber evidence="8">3.5.4.12</ecNumber>
    </recommendedName>
    <alternativeName>
        <fullName evidence="9">dCMP deaminase</fullName>
    </alternativeName>
</protein>
<dbReference type="InterPro" id="IPR015517">
    <property type="entry name" value="dCMP_deaminase-rel"/>
</dbReference>
<dbReference type="FunFam" id="3.40.140.10:FF:000021">
    <property type="entry name" value="Deoxycytidylate deaminase"/>
    <property type="match status" value="1"/>
</dbReference>
<evidence type="ECO:0000256" key="10">
    <source>
        <dbReference type="ARBA" id="ARBA00052978"/>
    </source>
</evidence>
<comment type="caution">
    <text evidence="13">The sequence shown here is derived from an EMBL/GenBank/DDBJ whole genome shotgun (WGS) entry which is preliminary data.</text>
</comment>
<comment type="cofactor">
    <cofactor evidence="1">
        <name>Zn(2+)</name>
        <dbReference type="ChEBI" id="CHEBI:29105"/>
    </cofactor>
</comment>
<evidence type="ECO:0000256" key="2">
    <source>
        <dbReference type="ARBA" id="ARBA00006576"/>
    </source>
</evidence>
<evidence type="ECO:0000313" key="14">
    <source>
        <dbReference type="Proteomes" id="UP001153954"/>
    </source>
</evidence>
<evidence type="ECO:0000313" key="13">
    <source>
        <dbReference type="EMBL" id="CAH2087867.1"/>
    </source>
</evidence>
<gene>
    <name evidence="13" type="ORF">EEDITHA_LOCUS4083</name>
</gene>
<evidence type="ECO:0000256" key="8">
    <source>
        <dbReference type="ARBA" id="ARBA00038938"/>
    </source>
</evidence>
<comment type="catalytic activity">
    <reaction evidence="10">
        <text>dCMP + H2O + H(+) = dUMP + NH4(+)</text>
        <dbReference type="Rhea" id="RHEA:22924"/>
        <dbReference type="ChEBI" id="CHEBI:15377"/>
        <dbReference type="ChEBI" id="CHEBI:15378"/>
        <dbReference type="ChEBI" id="CHEBI:28938"/>
        <dbReference type="ChEBI" id="CHEBI:57566"/>
        <dbReference type="ChEBI" id="CHEBI:246422"/>
        <dbReference type="EC" id="3.5.4.12"/>
    </reaction>
</comment>
<evidence type="ECO:0000259" key="12">
    <source>
        <dbReference type="PROSITE" id="PS51747"/>
    </source>
</evidence>
<dbReference type="GO" id="GO:0005737">
    <property type="term" value="C:cytoplasm"/>
    <property type="evidence" value="ECO:0007669"/>
    <property type="project" value="TreeGrafter"/>
</dbReference>
<dbReference type="GO" id="GO:0009165">
    <property type="term" value="P:nucleotide biosynthetic process"/>
    <property type="evidence" value="ECO:0007669"/>
    <property type="project" value="UniProtKB-KW"/>
</dbReference>
<dbReference type="Pfam" id="PF00383">
    <property type="entry name" value="dCMP_cyt_deam_1"/>
    <property type="match status" value="1"/>
</dbReference>
<evidence type="ECO:0000256" key="3">
    <source>
        <dbReference type="ARBA" id="ARBA00022723"/>
    </source>
</evidence>
<dbReference type="Proteomes" id="UP001153954">
    <property type="component" value="Unassembled WGS sequence"/>
</dbReference>
<dbReference type="GO" id="GO:0004132">
    <property type="term" value="F:dCMP deaminase activity"/>
    <property type="evidence" value="ECO:0007669"/>
    <property type="project" value="UniProtKB-EC"/>
</dbReference>
<evidence type="ECO:0000256" key="7">
    <source>
        <dbReference type="ARBA" id="ARBA00037036"/>
    </source>
</evidence>
<dbReference type="PROSITE" id="PS51747">
    <property type="entry name" value="CYT_DCMP_DEAMINASES_2"/>
    <property type="match status" value="1"/>
</dbReference>
<dbReference type="SUPFAM" id="SSF53927">
    <property type="entry name" value="Cytidine deaminase-like"/>
    <property type="match status" value="1"/>
</dbReference>